<evidence type="ECO:0000313" key="3">
    <source>
        <dbReference type="Proteomes" id="UP000297647"/>
    </source>
</evidence>
<dbReference type="Pfam" id="PF00534">
    <property type="entry name" value="Glycos_transf_1"/>
    <property type="match status" value="1"/>
</dbReference>
<organism evidence="2 3">
    <name type="scientific">Algoriphagus kandeliae</name>
    <dbReference type="NCBI Taxonomy" id="2562278"/>
    <lineage>
        <taxon>Bacteria</taxon>
        <taxon>Pseudomonadati</taxon>
        <taxon>Bacteroidota</taxon>
        <taxon>Cytophagia</taxon>
        <taxon>Cytophagales</taxon>
        <taxon>Cyclobacteriaceae</taxon>
        <taxon>Algoriphagus</taxon>
    </lineage>
</organism>
<keyword evidence="3" id="KW-1185">Reference proteome</keyword>
<dbReference type="OrthoDB" id="9792322at2"/>
<dbReference type="Proteomes" id="UP000297647">
    <property type="component" value="Unassembled WGS sequence"/>
</dbReference>
<evidence type="ECO:0000313" key="2">
    <source>
        <dbReference type="EMBL" id="TFV97413.1"/>
    </source>
</evidence>
<gene>
    <name evidence="2" type="ORF">E4S40_01795</name>
</gene>
<dbReference type="AlphaFoldDB" id="A0A4Y9R1J9"/>
<proteinExistence type="predicted"/>
<dbReference type="EMBL" id="SPSB01000001">
    <property type="protein sequence ID" value="TFV97413.1"/>
    <property type="molecule type" value="Genomic_DNA"/>
</dbReference>
<name>A0A4Y9R1J9_9BACT</name>
<dbReference type="SUPFAM" id="SSF53756">
    <property type="entry name" value="UDP-Glycosyltransferase/glycogen phosphorylase"/>
    <property type="match status" value="1"/>
</dbReference>
<keyword evidence="2" id="KW-0808">Transferase</keyword>
<dbReference type="GO" id="GO:0016757">
    <property type="term" value="F:glycosyltransferase activity"/>
    <property type="evidence" value="ECO:0007669"/>
    <property type="project" value="InterPro"/>
</dbReference>
<feature type="domain" description="Glycosyl transferase family 1" evidence="1">
    <location>
        <begin position="193"/>
        <end position="343"/>
    </location>
</feature>
<reference evidence="2 3" key="1">
    <citation type="submission" date="2019-03" db="EMBL/GenBank/DDBJ databases">
        <title>Algoriphagus sp. nov, a new strain isolated from root system soil of mangrove plant Kandelia.</title>
        <authorList>
            <person name="Yin Q."/>
            <person name="Wang K."/>
            <person name="Song Z."/>
        </authorList>
    </citation>
    <scope>NUCLEOTIDE SEQUENCE [LARGE SCALE GENOMIC DNA]</scope>
    <source>
        <strain evidence="2 3">XY-J91</strain>
    </source>
</reference>
<evidence type="ECO:0000259" key="1">
    <source>
        <dbReference type="Pfam" id="PF00534"/>
    </source>
</evidence>
<comment type="caution">
    <text evidence="2">The sequence shown here is derived from an EMBL/GenBank/DDBJ whole genome shotgun (WGS) entry which is preliminary data.</text>
</comment>
<dbReference type="CDD" id="cd03801">
    <property type="entry name" value="GT4_PimA-like"/>
    <property type="match status" value="1"/>
</dbReference>
<dbReference type="PANTHER" id="PTHR45947">
    <property type="entry name" value="SULFOQUINOVOSYL TRANSFERASE SQD2"/>
    <property type="match status" value="1"/>
</dbReference>
<protein>
    <submittedName>
        <fullName evidence="2">Glycosyltransferase</fullName>
    </submittedName>
</protein>
<dbReference type="InterPro" id="IPR050194">
    <property type="entry name" value="Glycosyltransferase_grp1"/>
</dbReference>
<dbReference type="RefSeq" id="WP_135069989.1">
    <property type="nucleotide sequence ID" value="NZ_SPSB01000001.1"/>
</dbReference>
<sequence length="399" mass="46209">MKKKIVLIHTDFRIYWPARIHHFFNSLNKSLYSLHVLEISGHGGNYNFESRTGLPEYWECLFQDVPIADLRPSDIRERLNKRLNEIKPDILIAGAIAFPSGANALNYANKHAIPLIIFDDARIEDVPRTFFVNWIKKQLYSCVDAIFCPSPAWDETFKFFGLKKEQIFYGVDVVDNSFFQKKAELEDIPTYFRKGYYLNVGRQIEKKNLLSLLKAYQELIKKFENVPNLLLVGDGDQRKLLEKYVNDSRLHNNVYFLPFQSQEKLRSIYKNASLFILPSSFGETWGLVINEAMASGLPVIVSNKVGCADTIVKEGENGFIFDIDDNFGLEKKLIQFHQLSELEKAKMAKSSVKIISDWDLNRFALGLLNSISFVENKEKNIFFFRKIISILWKGRYNSI</sequence>
<dbReference type="Gene3D" id="3.40.50.2000">
    <property type="entry name" value="Glycogen Phosphorylase B"/>
    <property type="match status" value="2"/>
</dbReference>
<dbReference type="PANTHER" id="PTHR45947:SF3">
    <property type="entry name" value="SULFOQUINOVOSYL TRANSFERASE SQD2"/>
    <property type="match status" value="1"/>
</dbReference>
<accession>A0A4Y9R1J9</accession>
<dbReference type="InterPro" id="IPR001296">
    <property type="entry name" value="Glyco_trans_1"/>
</dbReference>